<evidence type="ECO:0000256" key="5">
    <source>
        <dbReference type="SAM" id="SignalP"/>
    </source>
</evidence>
<dbReference type="InterPro" id="IPR044097">
    <property type="entry name" value="Bds1/SdsA1_MBL-fold"/>
</dbReference>
<name>A0ABU8VY62_9BURK</name>
<accession>A0ABU8VY62</accession>
<gene>
    <name evidence="9" type="ORF">WKW80_11395</name>
</gene>
<dbReference type="EMBL" id="JBBKZV010000005">
    <property type="protein sequence ID" value="MEJ8822632.1"/>
    <property type="molecule type" value="Genomic_DNA"/>
</dbReference>
<protein>
    <submittedName>
        <fullName evidence="9">Alkyl sulfatase dimerization domain-containing protein</fullName>
    </submittedName>
</protein>
<dbReference type="CDD" id="cd07710">
    <property type="entry name" value="arylsulfatase_Sdsa1-like_MBL-fold"/>
    <property type="match status" value="1"/>
</dbReference>
<evidence type="ECO:0000259" key="6">
    <source>
        <dbReference type="Pfam" id="PF00753"/>
    </source>
</evidence>
<dbReference type="InterPro" id="IPR029229">
    <property type="entry name" value="Alkyl_sulf_C"/>
</dbReference>
<dbReference type="PANTHER" id="PTHR43223">
    <property type="entry name" value="ALKYL/ARYL-SULFATASE"/>
    <property type="match status" value="1"/>
</dbReference>
<dbReference type="InterPro" id="IPR036527">
    <property type="entry name" value="SCP2_sterol-bd_dom_sf"/>
</dbReference>
<dbReference type="Gene3D" id="1.25.40.880">
    <property type="entry name" value="Alkyl sulfatase, dimerisation domain"/>
    <property type="match status" value="1"/>
</dbReference>
<dbReference type="InterPro" id="IPR036866">
    <property type="entry name" value="RibonucZ/Hydroxyglut_hydro"/>
</dbReference>
<comment type="caution">
    <text evidence="9">The sequence shown here is derived from an EMBL/GenBank/DDBJ whole genome shotgun (WGS) entry which is preliminary data.</text>
</comment>
<dbReference type="InterPro" id="IPR052195">
    <property type="entry name" value="Bact_Alkyl/Aryl-Sulfatase"/>
</dbReference>
<keyword evidence="3" id="KW-0862">Zinc</keyword>
<dbReference type="Pfam" id="PF00753">
    <property type="entry name" value="Lactamase_B"/>
    <property type="match status" value="1"/>
</dbReference>
<proteinExistence type="inferred from homology"/>
<feature type="chain" id="PRO_5045215815" evidence="5">
    <location>
        <begin position="22"/>
        <end position="604"/>
    </location>
</feature>
<dbReference type="Gene3D" id="3.30.1050.10">
    <property type="entry name" value="SCP2 sterol-binding domain"/>
    <property type="match status" value="1"/>
</dbReference>
<dbReference type="Gene3D" id="3.60.15.30">
    <property type="entry name" value="Metallo-beta-lactamase domain"/>
    <property type="match status" value="1"/>
</dbReference>
<dbReference type="Pfam" id="PF14864">
    <property type="entry name" value="Alkyl_sulf_C"/>
    <property type="match status" value="1"/>
</dbReference>
<dbReference type="InterPro" id="IPR001279">
    <property type="entry name" value="Metallo-B-lactamas"/>
</dbReference>
<evidence type="ECO:0000259" key="7">
    <source>
        <dbReference type="Pfam" id="PF14863"/>
    </source>
</evidence>
<keyword evidence="10" id="KW-1185">Reference proteome</keyword>
<evidence type="ECO:0000256" key="3">
    <source>
        <dbReference type="ARBA" id="ARBA00022833"/>
    </source>
</evidence>
<dbReference type="InterPro" id="IPR029228">
    <property type="entry name" value="Alkyl_sulf_dimr"/>
</dbReference>
<feature type="domain" description="Metallo-beta-lactamase" evidence="6">
    <location>
        <begin position="80"/>
        <end position="289"/>
    </location>
</feature>
<sequence>MNRRFVNTAWLAMLVSLGAHAHGPDSAYMGGPAEVVAAPNGALVNRKALQGLSAWAMNMPAEPVKVAEGVWQLVGHGLNSPVMIEGDDGLVVWDTGESVEEGRKLLADIRRISSKPVKAIIYSHSHYVNGASVLAEGKEVMVIGHPNLNANRQLGAAGSYFGELAPLQLARALGQFHVLLPKEGPDAPIVGAIYPSAASYVPVNRPVQDGETLTVAGVRLQFFTRYGSDTDDCVNVWLPDRKVALTNHFWPMMPNIYTPRGAKFRDPREWAEGLKLVRGLHPEVLLSTHARPVIGAERIQQSLTLYLDGLQYILDQTLRGALKGLGPDELRDFVRLPAHLAAFPNLSESYGELDWYAPYIYEYALGWFTGDAASLNPLPPRVEAEKIVAGFGGRDIVLAQARQALERREYAWAVQLANYLYRLDPQDPAVRKVKADAFRKLGQVTTASLARSFYLSQARALEGQLKLPLLLPPSVEQVKAADPGLFVDYQRVRLDPAKSSDADAMLRLEFSDAGGKAYGLHVRRGVAEFIDKPDAYARKADYTVRLDRETWARLYRGEIDIGQAMASGKAQGQGDAKGIERFFAMFDRFDPAANLLIPAARAVE</sequence>
<evidence type="ECO:0000313" key="9">
    <source>
        <dbReference type="EMBL" id="MEJ8822632.1"/>
    </source>
</evidence>
<dbReference type="PANTHER" id="PTHR43223:SF2">
    <property type="entry name" value="METALLO-BETA-LACTAMASE DOMAIN-CONTAINING PROTEIN"/>
    <property type="match status" value="1"/>
</dbReference>
<dbReference type="Proteomes" id="UP001363010">
    <property type="component" value="Unassembled WGS sequence"/>
</dbReference>
<dbReference type="InterPro" id="IPR038536">
    <property type="entry name" value="Alkyl/aryl-sulf_dimr_sf"/>
</dbReference>
<evidence type="ECO:0000259" key="8">
    <source>
        <dbReference type="Pfam" id="PF14864"/>
    </source>
</evidence>
<organism evidence="9 10">
    <name type="scientific">Variovorax humicola</name>
    <dbReference type="NCBI Taxonomy" id="1769758"/>
    <lineage>
        <taxon>Bacteria</taxon>
        <taxon>Pseudomonadati</taxon>
        <taxon>Pseudomonadota</taxon>
        <taxon>Betaproteobacteria</taxon>
        <taxon>Burkholderiales</taxon>
        <taxon>Comamonadaceae</taxon>
        <taxon>Variovorax</taxon>
    </lineage>
</organism>
<keyword evidence="1" id="KW-0479">Metal-binding</keyword>
<keyword evidence="5" id="KW-0732">Signal</keyword>
<feature type="domain" description="Alkyl sulfatase dimerisation" evidence="7">
    <location>
        <begin position="327"/>
        <end position="462"/>
    </location>
</feature>
<evidence type="ECO:0000256" key="1">
    <source>
        <dbReference type="ARBA" id="ARBA00022723"/>
    </source>
</evidence>
<evidence type="ECO:0000313" key="10">
    <source>
        <dbReference type="Proteomes" id="UP001363010"/>
    </source>
</evidence>
<dbReference type="SUPFAM" id="SSF56281">
    <property type="entry name" value="Metallo-hydrolase/oxidoreductase"/>
    <property type="match status" value="1"/>
</dbReference>
<dbReference type="RefSeq" id="WP_340363674.1">
    <property type="nucleotide sequence ID" value="NZ_JBBKZV010000005.1"/>
</dbReference>
<dbReference type="SUPFAM" id="SSF55718">
    <property type="entry name" value="SCP-like"/>
    <property type="match status" value="1"/>
</dbReference>
<keyword evidence="2" id="KW-0378">Hydrolase</keyword>
<dbReference type="Pfam" id="PF14863">
    <property type="entry name" value="Alkyl_sulf_dimr"/>
    <property type="match status" value="1"/>
</dbReference>
<comment type="similarity">
    <text evidence="4">Belongs to the metallo-beta-lactamase superfamily. Type III sulfatase family.</text>
</comment>
<feature type="signal peptide" evidence="5">
    <location>
        <begin position="1"/>
        <end position="21"/>
    </location>
</feature>
<feature type="domain" description="Alkyl sulfatase C-terminal" evidence="8">
    <location>
        <begin position="476"/>
        <end position="594"/>
    </location>
</feature>
<evidence type="ECO:0000256" key="2">
    <source>
        <dbReference type="ARBA" id="ARBA00022801"/>
    </source>
</evidence>
<reference evidence="9 10" key="1">
    <citation type="submission" date="2024-03" db="EMBL/GenBank/DDBJ databases">
        <title>Novel species of the genus Variovorax.</title>
        <authorList>
            <person name="Liu Q."/>
            <person name="Xin Y.-H."/>
        </authorList>
    </citation>
    <scope>NUCLEOTIDE SEQUENCE [LARGE SCALE GENOMIC DNA]</scope>
    <source>
        <strain evidence="9 10">KACC 18501</strain>
    </source>
</reference>
<evidence type="ECO:0000256" key="4">
    <source>
        <dbReference type="ARBA" id="ARBA00033751"/>
    </source>
</evidence>